<feature type="transmembrane region" description="Helical" evidence="1">
    <location>
        <begin position="20"/>
        <end position="41"/>
    </location>
</feature>
<evidence type="ECO:0000313" key="3">
    <source>
        <dbReference type="EMBL" id="MBB6506801.1"/>
    </source>
</evidence>
<dbReference type="InterPro" id="IPR012495">
    <property type="entry name" value="TadE-like_dom"/>
</dbReference>
<keyword evidence="4" id="KW-1185">Reference proteome</keyword>
<reference evidence="3 4" key="1">
    <citation type="submission" date="2020-08" db="EMBL/GenBank/DDBJ databases">
        <title>The Agave Microbiome: Exploring the role of microbial communities in plant adaptations to desert environments.</title>
        <authorList>
            <person name="Partida-Martinez L.P."/>
        </authorList>
    </citation>
    <scope>NUCLEOTIDE SEQUENCE [LARGE SCALE GENOMIC DNA]</scope>
    <source>
        <strain evidence="3 4">AS3.12</strain>
    </source>
</reference>
<sequence>MRIRSLLRCRSGSSAVEFAIIAPVLLLMLFSLIGYGVYLAAAHAVQQIAADAARTAVAGLDASERQKLVQEYLTKSTMDYALLDKKNFTTKVQSDPSNPNQFTVSIEYDASTLPIFSLYSYAMPDKHIRRYSTMRIGGI</sequence>
<name>A0A7X0JHM5_9HYPH</name>
<accession>A0A7X0JHM5</accession>
<evidence type="ECO:0000313" key="4">
    <source>
        <dbReference type="Proteomes" id="UP000585437"/>
    </source>
</evidence>
<proteinExistence type="predicted"/>
<keyword evidence="1" id="KW-1133">Transmembrane helix</keyword>
<keyword evidence="1" id="KW-0472">Membrane</keyword>
<dbReference type="RefSeq" id="WP_062456567.1">
    <property type="nucleotide sequence ID" value="NZ_JACHBU010000001.1"/>
</dbReference>
<evidence type="ECO:0000256" key="1">
    <source>
        <dbReference type="SAM" id="Phobius"/>
    </source>
</evidence>
<keyword evidence="1" id="KW-0812">Transmembrane</keyword>
<protein>
    <submittedName>
        <fullName evidence="3">Flp pilus assembly protein TadG</fullName>
    </submittedName>
</protein>
<comment type="caution">
    <text evidence="3">The sequence shown here is derived from an EMBL/GenBank/DDBJ whole genome shotgun (WGS) entry which is preliminary data.</text>
</comment>
<dbReference type="Proteomes" id="UP000585437">
    <property type="component" value="Unassembled WGS sequence"/>
</dbReference>
<dbReference type="Pfam" id="PF07811">
    <property type="entry name" value="TadE"/>
    <property type="match status" value="1"/>
</dbReference>
<feature type="domain" description="TadE-like" evidence="2">
    <location>
        <begin position="12"/>
        <end position="54"/>
    </location>
</feature>
<dbReference type="AlphaFoldDB" id="A0A7X0JHM5"/>
<dbReference type="EMBL" id="JACHBU010000001">
    <property type="protein sequence ID" value="MBB6506801.1"/>
    <property type="molecule type" value="Genomic_DNA"/>
</dbReference>
<organism evidence="3 4">
    <name type="scientific">Rhizobium soli</name>
    <dbReference type="NCBI Taxonomy" id="424798"/>
    <lineage>
        <taxon>Bacteria</taxon>
        <taxon>Pseudomonadati</taxon>
        <taxon>Pseudomonadota</taxon>
        <taxon>Alphaproteobacteria</taxon>
        <taxon>Hyphomicrobiales</taxon>
        <taxon>Rhizobiaceae</taxon>
        <taxon>Rhizobium/Agrobacterium group</taxon>
        <taxon>Rhizobium</taxon>
    </lineage>
</organism>
<gene>
    <name evidence="3" type="ORF">F4695_000120</name>
</gene>
<evidence type="ECO:0000259" key="2">
    <source>
        <dbReference type="Pfam" id="PF07811"/>
    </source>
</evidence>